<gene>
    <name evidence="2" type="ORF">SAMN05878482_103493</name>
</gene>
<dbReference type="Proteomes" id="UP000185829">
    <property type="component" value="Unassembled WGS sequence"/>
</dbReference>
<protein>
    <submittedName>
        <fullName evidence="2">Uncharacterized protein</fullName>
    </submittedName>
</protein>
<comment type="caution">
    <text evidence="2">The sequence shown here is derived from an EMBL/GenBank/DDBJ whole genome shotgun (WGS) entry which is preliminary data.</text>
</comment>
<dbReference type="AlphaFoldDB" id="A0A9X8WKU3"/>
<evidence type="ECO:0000256" key="1">
    <source>
        <dbReference type="SAM" id="Phobius"/>
    </source>
</evidence>
<organism evidence="2 3">
    <name type="scientific">Peribacillus simplex</name>
    <dbReference type="NCBI Taxonomy" id="1478"/>
    <lineage>
        <taxon>Bacteria</taxon>
        <taxon>Bacillati</taxon>
        <taxon>Bacillota</taxon>
        <taxon>Bacilli</taxon>
        <taxon>Bacillales</taxon>
        <taxon>Bacillaceae</taxon>
        <taxon>Peribacillus</taxon>
    </lineage>
</organism>
<dbReference type="EMBL" id="FTMX01000003">
    <property type="protein sequence ID" value="SIR38406.1"/>
    <property type="molecule type" value="Genomic_DNA"/>
</dbReference>
<sequence>MMISGALKANKIKLNKDLTLEELKKHKRKKVFFIKNGNFLFPIFIGGTFVALSGSELYVGETNPVLDEVSITKLIKLLGKDGWYCVILQ</sequence>
<keyword evidence="1" id="KW-0812">Transmembrane</keyword>
<evidence type="ECO:0000313" key="2">
    <source>
        <dbReference type="EMBL" id="SIR38406.1"/>
    </source>
</evidence>
<evidence type="ECO:0000313" key="3">
    <source>
        <dbReference type="Proteomes" id="UP000185829"/>
    </source>
</evidence>
<proteinExistence type="predicted"/>
<feature type="transmembrane region" description="Helical" evidence="1">
    <location>
        <begin position="32"/>
        <end position="52"/>
    </location>
</feature>
<dbReference type="RefSeq" id="WP_142244602.1">
    <property type="nucleotide sequence ID" value="NZ_FTMX01000003.1"/>
</dbReference>
<keyword evidence="1" id="KW-1133">Transmembrane helix</keyword>
<keyword evidence="1" id="KW-0472">Membrane</keyword>
<name>A0A9X8WKU3_9BACI</name>
<reference evidence="2 3" key="1">
    <citation type="submission" date="2017-01" db="EMBL/GenBank/DDBJ databases">
        <authorList>
            <person name="Varghese N."/>
            <person name="Submissions S."/>
        </authorList>
    </citation>
    <scope>NUCLEOTIDE SEQUENCE [LARGE SCALE GENOMIC DNA]</scope>
    <source>
        <strain evidence="2 3">RUG2-6</strain>
    </source>
</reference>
<accession>A0A9X8WKU3</accession>